<evidence type="ECO:0000313" key="7">
    <source>
        <dbReference type="Proteomes" id="UP000198582"/>
    </source>
</evidence>
<dbReference type="OrthoDB" id="9805134at2"/>
<keyword evidence="1" id="KW-0805">Transcription regulation</keyword>
<organism evidence="6 7">
    <name type="scientific">Amycolatopsis saalfeldensis</name>
    <dbReference type="NCBI Taxonomy" id="394193"/>
    <lineage>
        <taxon>Bacteria</taxon>
        <taxon>Bacillati</taxon>
        <taxon>Actinomycetota</taxon>
        <taxon>Actinomycetes</taxon>
        <taxon>Pseudonocardiales</taxon>
        <taxon>Pseudonocardiaceae</taxon>
        <taxon>Amycolatopsis</taxon>
    </lineage>
</organism>
<dbReference type="SUPFAM" id="SSF46689">
    <property type="entry name" value="Homeodomain-like"/>
    <property type="match status" value="1"/>
</dbReference>
<dbReference type="SUPFAM" id="SSF48498">
    <property type="entry name" value="Tetracyclin repressor-like, C-terminal domain"/>
    <property type="match status" value="1"/>
</dbReference>
<reference evidence="6 7" key="1">
    <citation type="submission" date="2016-10" db="EMBL/GenBank/DDBJ databases">
        <authorList>
            <person name="de Groot N.N."/>
        </authorList>
    </citation>
    <scope>NUCLEOTIDE SEQUENCE [LARGE SCALE GENOMIC DNA]</scope>
    <source>
        <strain evidence="6 7">DSM 44993</strain>
    </source>
</reference>
<keyword evidence="2 4" id="KW-0238">DNA-binding</keyword>
<dbReference type="InterPro" id="IPR011075">
    <property type="entry name" value="TetR_C"/>
</dbReference>
<dbReference type="GO" id="GO:0003677">
    <property type="term" value="F:DNA binding"/>
    <property type="evidence" value="ECO:0007669"/>
    <property type="project" value="UniProtKB-UniRule"/>
</dbReference>
<dbReference type="Gene3D" id="1.10.10.60">
    <property type="entry name" value="Homeodomain-like"/>
    <property type="match status" value="1"/>
</dbReference>
<dbReference type="Pfam" id="PF00440">
    <property type="entry name" value="TetR_N"/>
    <property type="match status" value="1"/>
</dbReference>
<feature type="DNA-binding region" description="H-T-H motif" evidence="4">
    <location>
        <begin position="29"/>
        <end position="48"/>
    </location>
</feature>
<sequence>MARPRKFAEDAVVASAGETFARNGYGGTTIDDLTKATGLGKQSLYNAFGGKRGLFMKALLASTADAIEAVDEALSGPDSTPLERIKAQMLKVAIVLGDDDRQGSLFTKATVELGHRDTDVAASALDGFTRLEGIYRHCIIDAQRSGEIASDADPRALAAYFVAVTRGMEVVATAGVGRAELTAIATTSLAALPLADRTGST</sequence>
<evidence type="ECO:0000313" key="6">
    <source>
        <dbReference type="EMBL" id="SEP47304.1"/>
    </source>
</evidence>
<evidence type="ECO:0000256" key="1">
    <source>
        <dbReference type="ARBA" id="ARBA00023015"/>
    </source>
</evidence>
<gene>
    <name evidence="6" type="ORF">SAMN04489732_11187</name>
</gene>
<dbReference type="RefSeq" id="WP_091620085.1">
    <property type="nucleotide sequence ID" value="NZ_FOEF01000011.1"/>
</dbReference>
<dbReference type="InterPro" id="IPR009057">
    <property type="entry name" value="Homeodomain-like_sf"/>
</dbReference>
<dbReference type="STRING" id="394193.SAMN04489732_11187"/>
<evidence type="ECO:0000259" key="5">
    <source>
        <dbReference type="PROSITE" id="PS50977"/>
    </source>
</evidence>
<keyword evidence="7" id="KW-1185">Reference proteome</keyword>
<evidence type="ECO:0000256" key="4">
    <source>
        <dbReference type="PROSITE-ProRule" id="PRU00335"/>
    </source>
</evidence>
<dbReference type="InterPro" id="IPR036271">
    <property type="entry name" value="Tet_transcr_reg_TetR-rel_C_sf"/>
</dbReference>
<evidence type="ECO:0000256" key="3">
    <source>
        <dbReference type="ARBA" id="ARBA00023163"/>
    </source>
</evidence>
<name>A0A1H8Y4X3_9PSEU</name>
<dbReference type="Gene3D" id="1.10.357.10">
    <property type="entry name" value="Tetracycline Repressor, domain 2"/>
    <property type="match status" value="1"/>
</dbReference>
<dbReference type="Proteomes" id="UP000198582">
    <property type="component" value="Unassembled WGS sequence"/>
</dbReference>
<proteinExistence type="predicted"/>
<dbReference type="PANTHER" id="PTHR47506">
    <property type="entry name" value="TRANSCRIPTIONAL REGULATORY PROTEIN"/>
    <property type="match status" value="1"/>
</dbReference>
<feature type="domain" description="HTH tetR-type" evidence="5">
    <location>
        <begin position="6"/>
        <end position="66"/>
    </location>
</feature>
<protein>
    <submittedName>
        <fullName evidence="6">DNA-binding transcriptional regulator, AcrR family</fullName>
    </submittedName>
</protein>
<dbReference type="PANTHER" id="PTHR47506:SF1">
    <property type="entry name" value="HTH-TYPE TRANSCRIPTIONAL REGULATOR YJDC"/>
    <property type="match status" value="1"/>
</dbReference>
<evidence type="ECO:0000256" key="2">
    <source>
        <dbReference type="ARBA" id="ARBA00023125"/>
    </source>
</evidence>
<dbReference type="AlphaFoldDB" id="A0A1H8Y4X3"/>
<accession>A0A1H8Y4X3</accession>
<dbReference type="InterPro" id="IPR001647">
    <property type="entry name" value="HTH_TetR"/>
</dbReference>
<dbReference type="Pfam" id="PF16925">
    <property type="entry name" value="TetR_C_13"/>
    <property type="match status" value="1"/>
</dbReference>
<dbReference type="PROSITE" id="PS50977">
    <property type="entry name" value="HTH_TETR_2"/>
    <property type="match status" value="1"/>
</dbReference>
<keyword evidence="3" id="KW-0804">Transcription</keyword>
<dbReference type="EMBL" id="FOEF01000011">
    <property type="protein sequence ID" value="SEP47304.1"/>
    <property type="molecule type" value="Genomic_DNA"/>
</dbReference>